<reference evidence="4" key="1">
    <citation type="submission" date="2021-04" db="EMBL/GenBank/DDBJ databases">
        <title>Genomic insights into ecological role and evolution of a novel Thermoplasmata order Candidatus Sysuiplasmatales.</title>
        <authorList>
            <person name="Yuan Y."/>
        </authorList>
    </citation>
    <scope>NUCLEOTIDE SEQUENCE</scope>
    <source>
        <strain evidence="4">YP2-bin.285</strain>
    </source>
</reference>
<dbReference type="GO" id="GO:0051301">
    <property type="term" value="P:cell division"/>
    <property type="evidence" value="ECO:0007669"/>
    <property type="project" value="TreeGrafter"/>
</dbReference>
<keyword evidence="2" id="KW-0342">GTP-binding</keyword>
<evidence type="ECO:0000256" key="1">
    <source>
        <dbReference type="ARBA" id="ARBA00022741"/>
    </source>
</evidence>
<dbReference type="SMART" id="SM00864">
    <property type="entry name" value="Tubulin"/>
    <property type="match status" value="1"/>
</dbReference>
<dbReference type="Proteomes" id="UP000716004">
    <property type="component" value="Unassembled WGS sequence"/>
</dbReference>
<evidence type="ECO:0000256" key="2">
    <source>
        <dbReference type="ARBA" id="ARBA00023134"/>
    </source>
</evidence>
<dbReference type="PANTHER" id="PTHR30314:SF10">
    <property type="entry name" value="TUBULIN-LIKE PROTEIN CETZ"/>
    <property type="match status" value="1"/>
</dbReference>
<dbReference type="EMBL" id="JAGVSJ010000010">
    <property type="protein sequence ID" value="MBX8631869.1"/>
    <property type="molecule type" value="Genomic_DNA"/>
</dbReference>
<organism evidence="4 5">
    <name type="scientific">Candidatus Sysuiplasma superficiale</name>
    <dbReference type="NCBI Taxonomy" id="2823368"/>
    <lineage>
        <taxon>Archaea</taxon>
        <taxon>Methanobacteriati</taxon>
        <taxon>Thermoplasmatota</taxon>
        <taxon>Thermoplasmata</taxon>
        <taxon>Candidatus Sysuiplasmatales</taxon>
        <taxon>Candidatus Sysuiplasmataceae</taxon>
        <taxon>Candidatus Sysuiplasma</taxon>
    </lineage>
</organism>
<name>A0A8J7YJX8_9ARCH</name>
<dbReference type="PANTHER" id="PTHR30314">
    <property type="entry name" value="CELL DIVISION PROTEIN FTSZ-RELATED"/>
    <property type="match status" value="1"/>
</dbReference>
<comment type="caution">
    <text evidence="4">The sequence shown here is derived from an EMBL/GenBank/DDBJ whole genome shotgun (WGS) entry which is preliminary data.</text>
</comment>
<sequence length="253" mass="27394">MSEFGDFIQEGLDVSVVGGIGEPRVCVVGCGGAGTNVVEALYWEHPDFETIAINDNQDRLCSVSCTSALLVRPEDIESVEELYIDAIKAKLVNSGIVFIVTGLGGVFGSRVSTVVAKAAREMDLTVVSIGIRPFAEESRSQCDETIAELRSLSDAIVVIDNSKLAEISEDLTLEEGFSIVQQGISRIILSVCQHINDQISAYFNTDIAEELRYDIMSMNDVQNSTPIEPQTDGATGMMQASLFSVEGPHFNFQ</sequence>
<accession>A0A8J7YJX8</accession>
<feature type="domain" description="Tubulin/FtsZ GTPase" evidence="3">
    <location>
        <begin position="24"/>
        <end position="199"/>
    </location>
</feature>
<dbReference type="GO" id="GO:0003924">
    <property type="term" value="F:GTPase activity"/>
    <property type="evidence" value="ECO:0007669"/>
    <property type="project" value="InterPro"/>
</dbReference>
<dbReference type="GO" id="GO:0032153">
    <property type="term" value="C:cell division site"/>
    <property type="evidence" value="ECO:0007669"/>
    <property type="project" value="TreeGrafter"/>
</dbReference>
<dbReference type="GO" id="GO:0005525">
    <property type="term" value="F:GTP binding"/>
    <property type="evidence" value="ECO:0007669"/>
    <property type="project" value="UniProtKB-KW"/>
</dbReference>
<protein>
    <recommendedName>
        <fullName evidence="3">Tubulin/FtsZ GTPase domain-containing protein</fullName>
    </recommendedName>
</protein>
<dbReference type="Pfam" id="PF00091">
    <property type="entry name" value="Tubulin"/>
    <property type="match status" value="1"/>
</dbReference>
<evidence type="ECO:0000313" key="5">
    <source>
        <dbReference type="Proteomes" id="UP000716004"/>
    </source>
</evidence>
<evidence type="ECO:0000259" key="3">
    <source>
        <dbReference type="SMART" id="SM00864"/>
    </source>
</evidence>
<evidence type="ECO:0000313" key="4">
    <source>
        <dbReference type="EMBL" id="MBX8631869.1"/>
    </source>
</evidence>
<proteinExistence type="predicted"/>
<dbReference type="AlphaFoldDB" id="A0A8J7YJX8"/>
<gene>
    <name evidence="4" type="ORF">J9259_05050</name>
</gene>
<dbReference type="InterPro" id="IPR003008">
    <property type="entry name" value="Tubulin_FtsZ_GTPase"/>
</dbReference>
<dbReference type="SUPFAM" id="SSF52490">
    <property type="entry name" value="Tubulin nucleotide-binding domain-like"/>
    <property type="match status" value="1"/>
</dbReference>
<dbReference type="InterPro" id="IPR036525">
    <property type="entry name" value="Tubulin/FtsZ_GTPase_sf"/>
</dbReference>
<dbReference type="GO" id="GO:0005737">
    <property type="term" value="C:cytoplasm"/>
    <property type="evidence" value="ECO:0007669"/>
    <property type="project" value="TreeGrafter"/>
</dbReference>
<dbReference type="Gene3D" id="3.40.50.1440">
    <property type="entry name" value="Tubulin/FtsZ, GTPase domain"/>
    <property type="match status" value="1"/>
</dbReference>
<dbReference type="InterPro" id="IPR045061">
    <property type="entry name" value="FtsZ/CetZ"/>
</dbReference>
<keyword evidence="1" id="KW-0547">Nucleotide-binding</keyword>